<evidence type="ECO:0000313" key="3">
    <source>
        <dbReference type="Proteomes" id="UP000758603"/>
    </source>
</evidence>
<name>A0A9P8ZW05_9PEZI</name>
<feature type="region of interest" description="Disordered" evidence="1">
    <location>
        <begin position="89"/>
        <end position="132"/>
    </location>
</feature>
<evidence type="ECO:0000256" key="1">
    <source>
        <dbReference type="SAM" id="MobiDB-lite"/>
    </source>
</evidence>
<feature type="region of interest" description="Disordered" evidence="1">
    <location>
        <begin position="49"/>
        <end position="77"/>
    </location>
</feature>
<evidence type="ECO:0000313" key="2">
    <source>
        <dbReference type="EMBL" id="KAH6652546.1"/>
    </source>
</evidence>
<dbReference type="GeneID" id="70129026"/>
<gene>
    <name evidence="2" type="ORF">BKA67DRAFT_536282</name>
</gene>
<reference evidence="2" key="1">
    <citation type="journal article" date="2021" name="Nat. Commun.">
        <title>Genetic determinants of endophytism in the Arabidopsis root mycobiome.</title>
        <authorList>
            <person name="Mesny F."/>
            <person name="Miyauchi S."/>
            <person name="Thiergart T."/>
            <person name="Pickel B."/>
            <person name="Atanasova L."/>
            <person name="Karlsson M."/>
            <person name="Huettel B."/>
            <person name="Barry K.W."/>
            <person name="Haridas S."/>
            <person name="Chen C."/>
            <person name="Bauer D."/>
            <person name="Andreopoulos W."/>
            <person name="Pangilinan J."/>
            <person name="LaButti K."/>
            <person name="Riley R."/>
            <person name="Lipzen A."/>
            <person name="Clum A."/>
            <person name="Drula E."/>
            <person name="Henrissat B."/>
            <person name="Kohler A."/>
            <person name="Grigoriev I.V."/>
            <person name="Martin F.M."/>
            <person name="Hacquard S."/>
        </authorList>
    </citation>
    <scope>NUCLEOTIDE SEQUENCE</scope>
    <source>
        <strain evidence="2">MPI-SDFR-AT-0073</strain>
    </source>
</reference>
<accession>A0A9P8ZW05</accession>
<dbReference type="EMBL" id="JAGPXC010000005">
    <property type="protein sequence ID" value="KAH6652546.1"/>
    <property type="molecule type" value="Genomic_DNA"/>
</dbReference>
<feature type="compositionally biased region" description="Basic and acidic residues" evidence="1">
    <location>
        <begin position="103"/>
        <end position="121"/>
    </location>
</feature>
<dbReference type="AlphaFoldDB" id="A0A9P8ZW05"/>
<organism evidence="2 3">
    <name type="scientific">Truncatella angustata</name>
    <dbReference type="NCBI Taxonomy" id="152316"/>
    <lineage>
        <taxon>Eukaryota</taxon>
        <taxon>Fungi</taxon>
        <taxon>Dikarya</taxon>
        <taxon>Ascomycota</taxon>
        <taxon>Pezizomycotina</taxon>
        <taxon>Sordariomycetes</taxon>
        <taxon>Xylariomycetidae</taxon>
        <taxon>Amphisphaeriales</taxon>
        <taxon>Sporocadaceae</taxon>
        <taxon>Truncatella</taxon>
    </lineage>
</organism>
<protein>
    <submittedName>
        <fullName evidence="2">Uncharacterized protein</fullName>
    </submittedName>
</protein>
<proteinExistence type="predicted"/>
<dbReference type="Proteomes" id="UP000758603">
    <property type="component" value="Unassembled WGS sequence"/>
</dbReference>
<dbReference type="RefSeq" id="XP_045956823.1">
    <property type="nucleotide sequence ID" value="XM_046100134.1"/>
</dbReference>
<keyword evidence="3" id="KW-1185">Reference proteome</keyword>
<feature type="compositionally biased region" description="Basic and acidic residues" evidence="1">
    <location>
        <begin position="49"/>
        <end position="67"/>
    </location>
</feature>
<comment type="caution">
    <text evidence="2">The sequence shown here is derived from an EMBL/GenBank/DDBJ whole genome shotgun (WGS) entry which is preliminary data.</text>
</comment>
<sequence>MRTQIGEDLGREISRLRTLLKAFRSELAVLAVKIQDTELHILLLTAEVQHQKGPERATKHRTARQEEAAMMGANQRRRMAIEKEEILKERQATRGAQNSAVGARKEAEHAEQYARDVEHAKHAACQHMSWRD</sequence>